<keyword evidence="3" id="KW-1185">Reference proteome</keyword>
<feature type="transmembrane region" description="Helical" evidence="1">
    <location>
        <begin position="6"/>
        <end position="28"/>
    </location>
</feature>
<protein>
    <submittedName>
        <fullName evidence="2">GAP family protein</fullName>
    </submittedName>
</protein>
<feature type="transmembrane region" description="Helical" evidence="1">
    <location>
        <begin position="35"/>
        <end position="55"/>
    </location>
</feature>
<keyword evidence="1" id="KW-0472">Membrane</keyword>
<evidence type="ECO:0000313" key="3">
    <source>
        <dbReference type="Proteomes" id="UP001221328"/>
    </source>
</evidence>
<accession>A0ABT5FQ10</accession>
<dbReference type="EMBL" id="JAQOSK010000003">
    <property type="protein sequence ID" value="MDC2954624.1"/>
    <property type="molecule type" value="Genomic_DNA"/>
</dbReference>
<dbReference type="Proteomes" id="UP001221328">
    <property type="component" value="Unassembled WGS sequence"/>
</dbReference>
<dbReference type="RefSeq" id="WP_200702631.1">
    <property type="nucleotide sequence ID" value="NZ_JAQOSK010000003.1"/>
</dbReference>
<name>A0ABT5FQ10_9ACTN</name>
<evidence type="ECO:0000256" key="1">
    <source>
        <dbReference type="SAM" id="Phobius"/>
    </source>
</evidence>
<gene>
    <name evidence="2" type="ORF">PO587_09140</name>
</gene>
<feature type="transmembrane region" description="Helical" evidence="1">
    <location>
        <begin position="67"/>
        <end position="89"/>
    </location>
</feature>
<feature type="transmembrane region" description="Helical" evidence="1">
    <location>
        <begin position="110"/>
        <end position="130"/>
    </location>
</feature>
<feature type="transmembrane region" description="Helical" evidence="1">
    <location>
        <begin position="196"/>
        <end position="214"/>
    </location>
</feature>
<organism evidence="2 3">
    <name type="scientific">Streptomyces gilvifuscus</name>
    <dbReference type="NCBI Taxonomy" id="1550617"/>
    <lineage>
        <taxon>Bacteria</taxon>
        <taxon>Bacillati</taxon>
        <taxon>Actinomycetota</taxon>
        <taxon>Actinomycetes</taxon>
        <taxon>Kitasatosporales</taxon>
        <taxon>Streptomycetaceae</taxon>
        <taxon>Streptomyces</taxon>
    </lineage>
</organism>
<keyword evidence="1" id="KW-1133">Transmembrane helix</keyword>
<comment type="caution">
    <text evidence="2">The sequence shown here is derived from an EMBL/GenBank/DDBJ whole genome shotgun (WGS) entry which is preliminary data.</text>
</comment>
<sequence>MVLDLVIIGLAIAVFPLSVTAFVLVLSAQRGVLKGLAFILAWLACFVAVLAAVLLTTGGKPPAPKSAPSTAASAVKLAIGLGLLGYGWYRHKHRERTGSRRSSTSGLMTRLDRLSLWTAAGLGPLFQPWGLVAAGAATVVSADLSHASSYLVLLGYCLLATSSLLAMEIYTTFAPDTAKERLGRLHTWIETHQEQALVGVALVAGLFLVSRSIAQLTS</sequence>
<dbReference type="InterPro" id="IPR021315">
    <property type="entry name" value="Gap/Sap"/>
</dbReference>
<proteinExistence type="predicted"/>
<reference evidence="2 3" key="1">
    <citation type="journal article" date="2015" name="Int. J. Syst. Evol. Microbiol.">
        <title>Streptomyces gilvifuscus sp. nov., an actinomycete that produces antibacterial compounds isolated from soil.</title>
        <authorList>
            <person name="Nguyen T.M."/>
            <person name="Kim J."/>
        </authorList>
    </citation>
    <scope>NUCLEOTIDE SEQUENCE [LARGE SCALE GENOMIC DNA]</scope>
    <source>
        <strain evidence="2 3">T113</strain>
    </source>
</reference>
<keyword evidence="1" id="KW-0812">Transmembrane</keyword>
<evidence type="ECO:0000313" key="2">
    <source>
        <dbReference type="EMBL" id="MDC2954624.1"/>
    </source>
</evidence>
<dbReference type="Pfam" id="PF11139">
    <property type="entry name" value="SfLAP"/>
    <property type="match status" value="1"/>
</dbReference>
<feature type="transmembrane region" description="Helical" evidence="1">
    <location>
        <begin position="150"/>
        <end position="175"/>
    </location>
</feature>